<gene>
    <name evidence="2" type="ORF">BDV40DRAFT_45291</name>
</gene>
<evidence type="ECO:0000313" key="2">
    <source>
        <dbReference type="EMBL" id="KAE8157473.1"/>
    </source>
</evidence>
<dbReference type="EMBL" id="ML738722">
    <property type="protein sequence ID" value="KAE8157473.1"/>
    <property type="molecule type" value="Genomic_DNA"/>
</dbReference>
<dbReference type="Proteomes" id="UP000326950">
    <property type="component" value="Unassembled WGS sequence"/>
</dbReference>
<protein>
    <submittedName>
        <fullName evidence="2">Uncharacterized protein</fullName>
    </submittedName>
</protein>
<accession>A0A5N6UG69</accession>
<organism evidence="2 3">
    <name type="scientific">Aspergillus tamarii</name>
    <dbReference type="NCBI Taxonomy" id="41984"/>
    <lineage>
        <taxon>Eukaryota</taxon>
        <taxon>Fungi</taxon>
        <taxon>Dikarya</taxon>
        <taxon>Ascomycota</taxon>
        <taxon>Pezizomycotina</taxon>
        <taxon>Eurotiomycetes</taxon>
        <taxon>Eurotiomycetidae</taxon>
        <taxon>Eurotiales</taxon>
        <taxon>Aspergillaceae</taxon>
        <taxon>Aspergillus</taxon>
        <taxon>Aspergillus subgen. Circumdati</taxon>
    </lineage>
</organism>
<feature type="region of interest" description="Disordered" evidence="1">
    <location>
        <begin position="1"/>
        <end position="20"/>
    </location>
</feature>
<proteinExistence type="predicted"/>
<dbReference type="AlphaFoldDB" id="A0A5N6UG69"/>
<evidence type="ECO:0000313" key="3">
    <source>
        <dbReference type="Proteomes" id="UP000326950"/>
    </source>
</evidence>
<keyword evidence="3" id="KW-1185">Reference proteome</keyword>
<evidence type="ECO:0000256" key="1">
    <source>
        <dbReference type="SAM" id="MobiDB-lite"/>
    </source>
</evidence>
<name>A0A5N6UG69_ASPTM</name>
<reference evidence="2 3" key="1">
    <citation type="submission" date="2019-04" db="EMBL/GenBank/DDBJ databases">
        <title>Friends and foes A comparative genomics study of 23 Aspergillus species from section Flavi.</title>
        <authorList>
            <consortium name="DOE Joint Genome Institute"/>
            <person name="Kjaerbolling I."/>
            <person name="Vesth T."/>
            <person name="Frisvad J.C."/>
            <person name="Nybo J.L."/>
            <person name="Theobald S."/>
            <person name="Kildgaard S."/>
            <person name="Isbrandt T."/>
            <person name="Kuo A."/>
            <person name="Sato A."/>
            <person name="Lyhne E.K."/>
            <person name="Kogle M.E."/>
            <person name="Wiebenga A."/>
            <person name="Kun R.S."/>
            <person name="Lubbers R.J."/>
            <person name="Makela M.R."/>
            <person name="Barry K."/>
            <person name="Chovatia M."/>
            <person name="Clum A."/>
            <person name="Daum C."/>
            <person name="Haridas S."/>
            <person name="He G."/>
            <person name="LaButti K."/>
            <person name="Lipzen A."/>
            <person name="Mondo S."/>
            <person name="Riley R."/>
            <person name="Salamov A."/>
            <person name="Simmons B.A."/>
            <person name="Magnuson J.K."/>
            <person name="Henrissat B."/>
            <person name="Mortensen U.H."/>
            <person name="Larsen T.O."/>
            <person name="Devries R.P."/>
            <person name="Grigoriev I.V."/>
            <person name="Machida M."/>
            <person name="Baker S.E."/>
            <person name="Andersen M.R."/>
        </authorList>
    </citation>
    <scope>NUCLEOTIDE SEQUENCE [LARGE SCALE GENOMIC DNA]</scope>
    <source>
        <strain evidence="2 3">CBS 117626</strain>
    </source>
</reference>
<sequence length="95" mass="10332">MRTGPSTPLLQLTNSSGSRSTPWSCLFLYSSSPSFSFLVPSRLSSFLPLLLSLTSLSSPPQERERVCESCSPHLNTSVLFSSGRATYLGRCSPSR</sequence>
<dbReference type="OrthoDB" id="6019893at2759"/>